<dbReference type="PROSITE" id="PS50088">
    <property type="entry name" value="ANK_REPEAT"/>
    <property type="match status" value="1"/>
</dbReference>
<feature type="transmembrane region" description="Helical" evidence="3">
    <location>
        <begin position="595"/>
        <end position="618"/>
    </location>
</feature>
<dbReference type="SUPFAM" id="SSF48403">
    <property type="entry name" value="Ankyrin repeat"/>
    <property type="match status" value="1"/>
</dbReference>
<dbReference type="InterPro" id="IPR002110">
    <property type="entry name" value="Ankyrin_rpt"/>
</dbReference>
<evidence type="ECO:0000256" key="1">
    <source>
        <dbReference type="PROSITE-ProRule" id="PRU00023"/>
    </source>
</evidence>
<feature type="region of interest" description="Disordered" evidence="2">
    <location>
        <begin position="69"/>
        <end position="97"/>
    </location>
</feature>
<feature type="region of interest" description="Disordered" evidence="2">
    <location>
        <begin position="1"/>
        <end position="51"/>
    </location>
</feature>
<dbReference type="EMBL" id="GBEZ01016523">
    <property type="protein sequence ID" value="JAC69733.1"/>
    <property type="molecule type" value="Transcribed_RNA"/>
</dbReference>
<feature type="compositionally biased region" description="Polar residues" evidence="2">
    <location>
        <begin position="77"/>
        <end position="89"/>
    </location>
</feature>
<organism evidence="4">
    <name type="scientific">Tetraselmis sp. GSL018</name>
    <dbReference type="NCBI Taxonomy" id="582737"/>
    <lineage>
        <taxon>Eukaryota</taxon>
        <taxon>Viridiplantae</taxon>
        <taxon>Chlorophyta</taxon>
        <taxon>core chlorophytes</taxon>
        <taxon>Chlorodendrophyceae</taxon>
        <taxon>Chlorodendrales</taxon>
        <taxon>Chlorodendraceae</taxon>
        <taxon>Tetraselmis</taxon>
    </lineage>
</organism>
<keyword evidence="3" id="KW-0812">Transmembrane</keyword>
<keyword evidence="3" id="KW-1133">Transmembrane helix</keyword>
<feature type="compositionally biased region" description="Polar residues" evidence="2">
    <location>
        <begin position="1"/>
        <end position="13"/>
    </location>
</feature>
<protein>
    <submittedName>
        <fullName evidence="4">Uncharacterized protein</fullName>
    </submittedName>
</protein>
<evidence type="ECO:0000313" key="4">
    <source>
        <dbReference type="EMBL" id="JAC69733.1"/>
    </source>
</evidence>
<name>A0A061RCN4_9CHLO</name>
<feature type="transmembrane region" description="Helical" evidence="3">
    <location>
        <begin position="833"/>
        <end position="852"/>
    </location>
</feature>
<feature type="transmembrane region" description="Helical" evidence="3">
    <location>
        <begin position="706"/>
        <end position="727"/>
    </location>
</feature>
<dbReference type="PROSITE" id="PS50297">
    <property type="entry name" value="ANK_REP_REGION"/>
    <property type="match status" value="1"/>
</dbReference>
<keyword evidence="3" id="KW-0472">Membrane</keyword>
<evidence type="ECO:0000256" key="2">
    <source>
        <dbReference type="SAM" id="MobiDB-lite"/>
    </source>
</evidence>
<feature type="transmembrane region" description="Helical" evidence="3">
    <location>
        <begin position="674"/>
        <end position="694"/>
    </location>
</feature>
<evidence type="ECO:0000256" key="3">
    <source>
        <dbReference type="SAM" id="Phobius"/>
    </source>
</evidence>
<accession>A0A061RCN4</accession>
<feature type="transmembrane region" description="Helical" evidence="3">
    <location>
        <begin position="739"/>
        <end position="758"/>
    </location>
</feature>
<dbReference type="AlphaFoldDB" id="A0A061RCN4"/>
<dbReference type="Pfam" id="PF00023">
    <property type="entry name" value="Ank"/>
    <property type="match status" value="1"/>
</dbReference>
<feature type="compositionally biased region" description="Basic and acidic residues" evidence="2">
    <location>
        <begin position="15"/>
        <end position="24"/>
    </location>
</feature>
<dbReference type="InterPro" id="IPR036770">
    <property type="entry name" value="Ankyrin_rpt-contain_sf"/>
</dbReference>
<reference evidence="4" key="1">
    <citation type="submission" date="2014-05" db="EMBL/GenBank/DDBJ databases">
        <title>The transcriptome of the halophilic microalga Tetraselmis sp. GSL018 isolated from the Great Salt Lake, Utah.</title>
        <authorList>
            <person name="Jinkerson R.E."/>
            <person name="D'Adamo S."/>
            <person name="Posewitz M.C."/>
        </authorList>
    </citation>
    <scope>NUCLEOTIDE SEQUENCE</scope>
    <source>
        <strain evidence="4">GSL018</strain>
    </source>
</reference>
<gene>
    <name evidence="4" type="ORF">TSPGSL018_5682</name>
</gene>
<sequence>MFQQEMSPSQVDQSWRAERLRRSQEATNSSGPRPRQTLPPMQNDAQEGISWGASSQQFSQHLNYYSQGRCSPEISRPSGNRTLPGTSIQGEEDDEGPEKNIYQECYKLCVEEIEAERRRVLNITMLIYGATPDDLPATLRQEVLSLVQVQPLSMEGFMMPAECLRLSIDVFLRTEEDYSSAAQSLLHNLPTRVEAGGAMPWHRFPVQIRIPNRLVSIFDGKIQWWSPPASAPAITAIWPRSAASGRLMIDVSGIPDGEEADILFRVNGEYLKAAIDSVHHLTAGVVHLVAALPEMRFGLCWVEAVQRGQPCKMPSAPVPILLTNNLEAAEEVAFTFDDPEPHSPAVMEDLLQKLASVLHPDIDCIPTVEDCAMLMVKSAIYGWAGMLMALASIGERYHFLVEVVVESDKGDIGLLAFAALSSNLETVDQVSGLLEQCSIPLGLGELRGPLQMSPLHWAALSGNEEIVDLLLSMDSSATSLYESLGGGPQQMTPSQMSAQRHQLLNGEAIELPKPARDAEMPPAWVVEDDTATSPWPPALHAVQQLPGPSRPQPPVRRPSIVWQQAEALLEKLSMPRTLFQVAPIYVPLLLMEVRFGLAAGLAVPGSAVVVLLLLHVLLPMVYRSVYVAGLEIVQCYAHVAGESITSSGRFANQETQQRYERWSAAAGARSRAHLAVWALWPVACPVTWLAWLLWLEPAKSPVVLALHLALLGSVGISMGTLTAIRALAPHAQAAQAQRWTSLAAICLTCVSRSFLRLAHVAGGWQPTQGMPVTEMIMSGALAAAEAELYADCPGIGIPAYAALSGLKTASHSMEVYALLAGRLQPSATLTPSAAAIAALLLPSAIFSAVAMIQERRRMIQFIDEGCKED</sequence>
<proteinExistence type="predicted"/>
<keyword evidence="1" id="KW-0040">ANK repeat</keyword>
<feature type="repeat" description="ANK" evidence="1">
    <location>
        <begin position="450"/>
        <end position="482"/>
    </location>
</feature>